<dbReference type="RefSeq" id="WP_089036714.1">
    <property type="nucleotide sequence ID" value="NZ_CP022278.1"/>
</dbReference>
<dbReference type="PROSITE" id="PS51257">
    <property type="entry name" value="PROKAR_LIPOPROTEIN"/>
    <property type="match status" value="1"/>
</dbReference>
<gene>
    <name evidence="1" type="ORF">BG910_10040</name>
</gene>
<evidence type="ECO:0000313" key="1">
    <source>
        <dbReference type="EMBL" id="ASK28022.1"/>
    </source>
</evidence>
<keyword evidence="2" id="KW-1185">Reference proteome</keyword>
<accession>A0A220S3Q0</accession>
<dbReference type="KEGG" id="nei:BG910_10040"/>
<sequence>MKHILITVATALILTACSDTMDGLRMDTDRNTDRAGERIEHGLDKAGDGIKRKGHEIGDRIDSIRNRL</sequence>
<protein>
    <submittedName>
        <fullName evidence="1">Uncharacterized protein</fullName>
    </submittedName>
</protein>
<organism evidence="1 2">
    <name type="scientific">Neisseria chenwenguii</name>
    <dbReference type="NCBI Taxonomy" id="1853278"/>
    <lineage>
        <taxon>Bacteria</taxon>
        <taxon>Pseudomonadati</taxon>
        <taxon>Pseudomonadota</taxon>
        <taxon>Betaproteobacteria</taxon>
        <taxon>Neisseriales</taxon>
        <taxon>Neisseriaceae</taxon>
        <taxon>Neisseria</taxon>
    </lineage>
</organism>
<name>A0A220S3Q0_9NEIS</name>
<dbReference type="EMBL" id="CP022278">
    <property type="protein sequence ID" value="ASK28022.1"/>
    <property type="molecule type" value="Genomic_DNA"/>
</dbReference>
<proteinExistence type="predicted"/>
<reference evidence="1 2" key="1">
    <citation type="submission" date="2017-06" db="EMBL/GenBank/DDBJ databases">
        <title>Neisseria chenwenguii sp. nov., isolated from the intestinal contents of Tibetan Plateau Pika in Yushu, Qinghai Province, China.</title>
        <authorList>
            <person name="Zhang G."/>
        </authorList>
    </citation>
    <scope>NUCLEOTIDE SEQUENCE [LARGE SCALE GENOMIC DNA]</scope>
    <source>
        <strain evidence="1 2">10023</strain>
    </source>
</reference>
<evidence type="ECO:0000313" key="2">
    <source>
        <dbReference type="Proteomes" id="UP000198238"/>
    </source>
</evidence>
<dbReference type="Proteomes" id="UP000198238">
    <property type="component" value="Chromosome"/>
</dbReference>
<dbReference type="AlphaFoldDB" id="A0A220S3Q0"/>